<evidence type="ECO:0000256" key="5">
    <source>
        <dbReference type="SAM" id="Phobius"/>
    </source>
</evidence>
<gene>
    <name evidence="6" type="ORF">SAMN02745674_00250</name>
</gene>
<organism evidence="6 7">
    <name type="scientific">Lysobacter spongiicola DSM 21749</name>
    <dbReference type="NCBI Taxonomy" id="1122188"/>
    <lineage>
        <taxon>Bacteria</taxon>
        <taxon>Pseudomonadati</taxon>
        <taxon>Pseudomonadota</taxon>
        <taxon>Gammaproteobacteria</taxon>
        <taxon>Lysobacterales</taxon>
        <taxon>Lysobacteraceae</taxon>
        <taxon>Novilysobacter</taxon>
    </lineage>
</organism>
<sequence length="206" mass="20942">MAGREPVGIASARPGLAASAAIALAYGAVLPVLPTVVASSPSPARAIAELMAVYSAAMVVTAPIWVLVCRQLPAHLLVRLSLLGQAAAMIMLLWSSETTMLLLARGLQGIFAGAALPALQTAASRAAGSEGDRSQRLSDLTRAALVGGLLGPGVGGARRPTTAWSARSSSALPCSCLQPQRSGRRPGPPPLSWPARVRHAIATSSS</sequence>
<evidence type="ECO:0000256" key="1">
    <source>
        <dbReference type="ARBA" id="ARBA00022692"/>
    </source>
</evidence>
<keyword evidence="1 5" id="KW-0812">Transmembrane</keyword>
<evidence type="ECO:0000313" key="7">
    <source>
        <dbReference type="Proteomes" id="UP000190061"/>
    </source>
</evidence>
<dbReference type="RefSeq" id="WP_078756887.1">
    <property type="nucleotide sequence ID" value="NZ_FUXP01000001.1"/>
</dbReference>
<feature type="transmembrane region" description="Helical" evidence="5">
    <location>
        <begin position="46"/>
        <end position="69"/>
    </location>
</feature>
<evidence type="ECO:0000256" key="3">
    <source>
        <dbReference type="ARBA" id="ARBA00023136"/>
    </source>
</evidence>
<keyword evidence="3 5" id="KW-0472">Membrane</keyword>
<evidence type="ECO:0000313" key="6">
    <source>
        <dbReference type="EMBL" id="SJZ61057.1"/>
    </source>
</evidence>
<reference evidence="6 7" key="1">
    <citation type="submission" date="2017-02" db="EMBL/GenBank/DDBJ databases">
        <authorList>
            <person name="Peterson S.W."/>
        </authorList>
    </citation>
    <scope>NUCLEOTIDE SEQUENCE [LARGE SCALE GENOMIC DNA]</scope>
    <source>
        <strain evidence="6 7">DSM 21749</strain>
    </source>
</reference>
<dbReference type="InterPro" id="IPR036259">
    <property type="entry name" value="MFS_trans_sf"/>
</dbReference>
<name>A0A1T4M2E9_9GAMM</name>
<protein>
    <submittedName>
        <fullName evidence="6">Major Facilitator Superfamily protein</fullName>
    </submittedName>
</protein>
<feature type="transmembrane region" description="Helical" evidence="5">
    <location>
        <begin position="12"/>
        <end position="34"/>
    </location>
</feature>
<dbReference type="GO" id="GO:0022857">
    <property type="term" value="F:transmembrane transporter activity"/>
    <property type="evidence" value="ECO:0007669"/>
    <property type="project" value="InterPro"/>
</dbReference>
<dbReference type="SUPFAM" id="SSF103473">
    <property type="entry name" value="MFS general substrate transporter"/>
    <property type="match status" value="1"/>
</dbReference>
<dbReference type="AlphaFoldDB" id="A0A1T4M2E9"/>
<accession>A0A1T4M2E9</accession>
<dbReference type="Gene3D" id="1.20.1250.20">
    <property type="entry name" value="MFS general substrate transporter like domains"/>
    <property type="match status" value="1"/>
</dbReference>
<dbReference type="Proteomes" id="UP000190061">
    <property type="component" value="Unassembled WGS sequence"/>
</dbReference>
<dbReference type="InterPro" id="IPR011701">
    <property type="entry name" value="MFS"/>
</dbReference>
<keyword evidence="7" id="KW-1185">Reference proteome</keyword>
<feature type="transmembrane region" description="Helical" evidence="5">
    <location>
        <begin position="76"/>
        <end position="94"/>
    </location>
</feature>
<feature type="region of interest" description="Disordered" evidence="4">
    <location>
        <begin position="173"/>
        <end position="194"/>
    </location>
</feature>
<dbReference type="Pfam" id="PF07690">
    <property type="entry name" value="MFS_1"/>
    <property type="match status" value="1"/>
</dbReference>
<keyword evidence="2 5" id="KW-1133">Transmembrane helix</keyword>
<evidence type="ECO:0000256" key="2">
    <source>
        <dbReference type="ARBA" id="ARBA00022989"/>
    </source>
</evidence>
<evidence type="ECO:0000256" key="4">
    <source>
        <dbReference type="SAM" id="MobiDB-lite"/>
    </source>
</evidence>
<proteinExistence type="predicted"/>
<dbReference type="EMBL" id="FUXP01000001">
    <property type="protein sequence ID" value="SJZ61057.1"/>
    <property type="molecule type" value="Genomic_DNA"/>
</dbReference>
<dbReference type="STRING" id="1122188.SAMN02745674_00250"/>